<evidence type="ECO:0000256" key="2">
    <source>
        <dbReference type="PROSITE-ProRule" id="PRU00591"/>
    </source>
</evidence>
<protein>
    <submittedName>
        <fullName evidence="5">Glucosyltransferase G</fullName>
    </submittedName>
</protein>
<sequence>MIRQGDFKLARQKIKKHRASIMGTAALLLSSLAAPVLAEDQTPVQSSSAIAQTTETVAKSASDHYSNSDLIKDSDQPQGTNSVSNEAAQTQPPTTSQEDSQKQTAATTEETAVANKDSQTTAATTKEQATQKQSSASSQAQTTKDKKQTSAETKGFITKNNGKTYYIDQEGQTLTGFQTIDGQTYYFSTDGSLQKDRLITVNDEIYYIDSQGHPAVNQFVQKAGSFYYLNEDGKALTGWQTIDGKQLYFAEKGKARTAAQYKGSLYTIDGDKYYFDPDSGEMWTNRFVNYIGNWYYLGSQGKVLTGYQTINNQSYYFDKQGKQLKGIGYDDNGQIILTDRQSGIVLNQKIEKSQFYQNENNWYYLDENNQFAKGWQTINGQRLYFNSDGSQVKGTMLTLNGKKYYLDPNSGEMWTNRFVSQKQYSDRYSSYYDVWYYLGDDGAAVSGWQTIDGKQLYFYSDGSQAKGRLIQDQGKFYYFDPDSGEMWTNRFVYITPSNNYYYQPVFSGWLYLGADGAALLGWQTIDGKQLYFQPSYNSKLGYSHQEGGQIKGELFEIDGSLYYFDPDSGEKWTDRTLTYDGKTYHIDSQGKASLQQP</sequence>
<gene>
    <name evidence="5" type="ORF">SRA_04326</name>
</gene>
<comment type="caution">
    <text evidence="5">The sequence shown here is derived from an EMBL/GenBank/DDBJ whole genome shotgun (WGS) entry which is preliminary data.</text>
</comment>
<feature type="repeat" description="Cell wall-binding" evidence="2">
    <location>
        <begin position="372"/>
        <end position="391"/>
    </location>
</feature>
<evidence type="ECO:0000256" key="4">
    <source>
        <dbReference type="SAM" id="SignalP"/>
    </source>
</evidence>
<keyword evidence="4" id="KW-0732">Signal</keyword>
<feature type="repeat" description="Cell wall-binding" evidence="2">
    <location>
        <begin position="304"/>
        <end position="323"/>
    </location>
</feature>
<keyword evidence="1" id="KW-0677">Repeat</keyword>
<feature type="compositionally biased region" description="Polar residues" evidence="3">
    <location>
        <begin position="76"/>
        <end position="98"/>
    </location>
</feature>
<reference evidence="5 6" key="1">
    <citation type="submission" date="2009-12" db="EMBL/GenBank/DDBJ databases">
        <authorList>
            <person name="Lefebure T."/>
            <person name="Cornejo O.E."/>
            <person name="Pavinski Bitar P.D."/>
            <person name="Lang P."/>
            <person name="Stanhope M.J."/>
        </authorList>
    </citation>
    <scope>NUCLEOTIDE SEQUENCE [LARGE SCALE GENOMIC DNA]</scope>
    <source>
        <strain evidence="5 6">FA-1</strain>
    </source>
</reference>
<feature type="repeat" description="Cell wall-binding" evidence="2">
    <location>
        <begin position="445"/>
        <end position="464"/>
    </location>
</feature>
<feature type="chain" id="PRO_5046495663" evidence="4">
    <location>
        <begin position="39"/>
        <end position="597"/>
    </location>
</feature>
<dbReference type="InterPro" id="IPR027636">
    <property type="entry name" value="Glucan-bd_rpt"/>
</dbReference>
<dbReference type="PROSITE" id="PS51170">
    <property type="entry name" value="CW"/>
    <property type="match status" value="4"/>
</dbReference>
<dbReference type="Pfam" id="PF19127">
    <property type="entry name" value="Choline_bind_3"/>
    <property type="match status" value="6"/>
</dbReference>
<dbReference type="RefSeq" id="WP_003087973.1">
    <property type="nucleotide sequence ID" value="NZ_AJTZ01000005.1"/>
</dbReference>
<dbReference type="Pfam" id="PF01473">
    <property type="entry name" value="Choline_bind_1"/>
    <property type="match status" value="1"/>
</dbReference>
<dbReference type="NCBIfam" id="TIGR04035">
    <property type="entry name" value="glucan_65_rpt"/>
    <property type="match status" value="6"/>
</dbReference>
<feature type="region of interest" description="Disordered" evidence="3">
    <location>
        <begin position="60"/>
        <end position="155"/>
    </location>
</feature>
<evidence type="ECO:0000256" key="1">
    <source>
        <dbReference type="ARBA" id="ARBA00022737"/>
    </source>
</evidence>
<evidence type="ECO:0000256" key="3">
    <source>
        <dbReference type="SAM" id="MobiDB-lite"/>
    </source>
</evidence>
<evidence type="ECO:0000313" key="6">
    <source>
        <dbReference type="Proteomes" id="UP000007815"/>
    </source>
</evidence>
<accession>A0ABN0GTZ1</accession>
<keyword evidence="6" id="KW-1185">Reference proteome</keyword>
<dbReference type="InterPro" id="IPR018337">
    <property type="entry name" value="Cell_wall/Cho-bd_repeat"/>
</dbReference>
<evidence type="ECO:0000313" key="5">
    <source>
        <dbReference type="EMBL" id="EJN93733.1"/>
    </source>
</evidence>
<feature type="signal peptide" evidence="4">
    <location>
        <begin position="1"/>
        <end position="38"/>
    </location>
</feature>
<proteinExistence type="predicted"/>
<organism evidence="5 6">
    <name type="scientific">Streptococcus ratti FA-1 = DSM 20564</name>
    <dbReference type="NCBI Taxonomy" id="699248"/>
    <lineage>
        <taxon>Bacteria</taxon>
        <taxon>Bacillati</taxon>
        <taxon>Bacillota</taxon>
        <taxon>Bacilli</taxon>
        <taxon>Lactobacillales</taxon>
        <taxon>Streptococcaceae</taxon>
        <taxon>Streptococcus</taxon>
    </lineage>
</organism>
<dbReference type="SUPFAM" id="SSF69360">
    <property type="entry name" value="Cell wall binding repeat"/>
    <property type="match status" value="2"/>
</dbReference>
<feature type="compositionally biased region" description="Low complexity" evidence="3">
    <location>
        <begin position="104"/>
        <end position="142"/>
    </location>
</feature>
<feature type="compositionally biased region" description="Polar residues" evidence="3">
    <location>
        <begin position="60"/>
        <end position="69"/>
    </location>
</feature>
<name>A0ABN0GTZ1_STRRT</name>
<dbReference type="Gene3D" id="2.10.270.10">
    <property type="entry name" value="Cholin Binding"/>
    <property type="match status" value="6"/>
</dbReference>
<dbReference type="Proteomes" id="UP000007815">
    <property type="component" value="Unassembled WGS sequence"/>
</dbReference>
<feature type="repeat" description="Cell wall-binding" evidence="2">
    <location>
        <begin position="174"/>
        <end position="193"/>
    </location>
</feature>
<dbReference type="EMBL" id="AJTZ01000005">
    <property type="protein sequence ID" value="EJN93733.1"/>
    <property type="molecule type" value="Genomic_DNA"/>
</dbReference>